<evidence type="ECO:0000256" key="1">
    <source>
        <dbReference type="SAM" id="MobiDB-lite"/>
    </source>
</evidence>
<dbReference type="Proteomes" id="UP000800082">
    <property type="component" value="Unassembled WGS sequence"/>
</dbReference>
<evidence type="ECO:0000313" key="2">
    <source>
        <dbReference type="EMBL" id="KAF1927857.1"/>
    </source>
</evidence>
<proteinExistence type="predicted"/>
<name>A0A6A5RQU8_9PLEO</name>
<dbReference type="OrthoDB" id="3793161at2759"/>
<feature type="region of interest" description="Disordered" evidence="1">
    <location>
        <begin position="94"/>
        <end position="133"/>
    </location>
</feature>
<organism evidence="2 3">
    <name type="scientific">Didymella exigua CBS 183.55</name>
    <dbReference type="NCBI Taxonomy" id="1150837"/>
    <lineage>
        <taxon>Eukaryota</taxon>
        <taxon>Fungi</taxon>
        <taxon>Dikarya</taxon>
        <taxon>Ascomycota</taxon>
        <taxon>Pezizomycotina</taxon>
        <taxon>Dothideomycetes</taxon>
        <taxon>Pleosporomycetidae</taxon>
        <taxon>Pleosporales</taxon>
        <taxon>Pleosporineae</taxon>
        <taxon>Didymellaceae</taxon>
        <taxon>Didymella</taxon>
    </lineage>
</organism>
<dbReference type="RefSeq" id="XP_033448109.1">
    <property type="nucleotide sequence ID" value="XM_033595301.1"/>
</dbReference>
<sequence>MCNKLLQTYACGHSKSICTTPCLHALESTQATASLTPSTATVIRLNSTVSSINPDSRLPSRNFSRPHLSSRSPLRVTNIPSATLSPTHVPAFRFIPPSTPSPTSPVSPLSPSFASSAPPSRLPSPSPSPSSVAREQEVEPTFCSYFIPRYLMTSKYPCIECYRKGEWEALRARWMENYRLGHPLDKVEDIEVLEWCRVCLGGAHARRR</sequence>
<feature type="compositionally biased region" description="Polar residues" evidence="1">
    <location>
        <begin position="54"/>
        <end position="63"/>
    </location>
</feature>
<dbReference type="EMBL" id="ML978970">
    <property type="protein sequence ID" value="KAF1927857.1"/>
    <property type="molecule type" value="Genomic_DNA"/>
</dbReference>
<keyword evidence="3" id="KW-1185">Reference proteome</keyword>
<protein>
    <submittedName>
        <fullName evidence="2">Uncharacterized protein</fullName>
    </submittedName>
</protein>
<feature type="compositionally biased region" description="Low complexity" evidence="1">
    <location>
        <begin position="106"/>
        <end position="119"/>
    </location>
</feature>
<dbReference type="AlphaFoldDB" id="A0A6A5RQU8"/>
<feature type="compositionally biased region" description="Low complexity" evidence="1">
    <location>
        <begin position="65"/>
        <end position="75"/>
    </location>
</feature>
<accession>A0A6A5RQU8</accession>
<feature type="region of interest" description="Disordered" evidence="1">
    <location>
        <begin position="54"/>
        <end position="81"/>
    </location>
</feature>
<reference evidence="2" key="1">
    <citation type="journal article" date="2020" name="Stud. Mycol.">
        <title>101 Dothideomycetes genomes: a test case for predicting lifestyles and emergence of pathogens.</title>
        <authorList>
            <person name="Haridas S."/>
            <person name="Albert R."/>
            <person name="Binder M."/>
            <person name="Bloem J."/>
            <person name="Labutti K."/>
            <person name="Salamov A."/>
            <person name="Andreopoulos B."/>
            <person name="Baker S."/>
            <person name="Barry K."/>
            <person name="Bills G."/>
            <person name="Bluhm B."/>
            <person name="Cannon C."/>
            <person name="Castanera R."/>
            <person name="Culley D."/>
            <person name="Daum C."/>
            <person name="Ezra D."/>
            <person name="Gonzalez J."/>
            <person name="Henrissat B."/>
            <person name="Kuo A."/>
            <person name="Liang C."/>
            <person name="Lipzen A."/>
            <person name="Lutzoni F."/>
            <person name="Magnuson J."/>
            <person name="Mondo S."/>
            <person name="Nolan M."/>
            <person name="Ohm R."/>
            <person name="Pangilinan J."/>
            <person name="Park H.-J."/>
            <person name="Ramirez L."/>
            <person name="Alfaro M."/>
            <person name="Sun H."/>
            <person name="Tritt A."/>
            <person name="Yoshinaga Y."/>
            <person name="Zwiers L.-H."/>
            <person name="Turgeon B."/>
            <person name="Goodwin S."/>
            <person name="Spatafora J."/>
            <person name="Crous P."/>
            <person name="Grigoriev I."/>
        </authorList>
    </citation>
    <scope>NUCLEOTIDE SEQUENCE</scope>
    <source>
        <strain evidence="2">CBS 183.55</strain>
    </source>
</reference>
<gene>
    <name evidence="2" type="ORF">M421DRAFT_5536</name>
</gene>
<evidence type="ECO:0000313" key="3">
    <source>
        <dbReference type="Proteomes" id="UP000800082"/>
    </source>
</evidence>
<dbReference type="GeneID" id="54352968"/>